<dbReference type="EMBL" id="JACHEN010000002">
    <property type="protein sequence ID" value="MBB6214404.1"/>
    <property type="molecule type" value="Genomic_DNA"/>
</dbReference>
<dbReference type="InterPro" id="IPR023187">
    <property type="entry name" value="Tscrpt_reg_MarR-type_CS"/>
</dbReference>
<dbReference type="RefSeq" id="WP_184307804.1">
    <property type="nucleotide sequence ID" value="NZ_JACHEN010000002.1"/>
</dbReference>
<keyword evidence="2 5" id="KW-0238">DNA-binding</keyword>
<evidence type="ECO:0000256" key="2">
    <source>
        <dbReference type="ARBA" id="ARBA00023125"/>
    </source>
</evidence>
<dbReference type="InterPro" id="IPR039422">
    <property type="entry name" value="MarR/SlyA-like"/>
</dbReference>
<evidence type="ECO:0000313" key="6">
    <source>
        <dbReference type="Proteomes" id="UP000579281"/>
    </source>
</evidence>
<sequence length="149" mass="17649">MEEIKTNIPEQLQYLLKKIHMNMRHAMMKEMDSSHLTMHQVFIMKMIKKHPETNLTTLCNHLSLAKSSLSLTVNRLVDEGYLQRIENKEDRRNIYFVLSDLGEKVFNEMREKNRELFSELVDGLSPEELVEIEAQLLKLNETIEKNMKD</sequence>
<organism evidence="5 6">
    <name type="scientific">Anaerosolibacter carboniphilus</name>
    <dbReference type="NCBI Taxonomy" id="1417629"/>
    <lineage>
        <taxon>Bacteria</taxon>
        <taxon>Bacillati</taxon>
        <taxon>Bacillota</taxon>
        <taxon>Clostridia</taxon>
        <taxon>Peptostreptococcales</taxon>
        <taxon>Thermotaleaceae</taxon>
        <taxon>Anaerosolibacter</taxon>
    </lineage>
</organism>
<keyword evidence="1" id="KW-0805">Transcription regulation</keyword>
<dbReference type="InterPro" id="IPR036388">
    <property type="entry name" value="WH-like_DNA-bd_sf"/>
</dbReference>
<dbReference type="InterPro" id="IPR000835">
    <property type="entry name" value="HTH_MarR-typ"/>
</dbReference>
<dbReference type="PANTHER" id="PTHR33164:SF99">
    <property type="entry name" value="MARR FAMILY REGULATORY PROTEIN"/>
    <property type="match status" value="1"/>
</dbReference>
<dbReference type="GO" id="GO:0003700">
    <property type="term" value="F:DNA-binding transcription factor activity"/>
    <property type="evidence" value="ECO:0007669"/>
    <property type="project" value="InterPro"/>
</dbReference>
<keyword evidence="3" id="KW-0804">Transcription</keyword>
<evidence type="ECO:0000313" key="5">
    <source>
        <dbReference type="EMBL" id="MBB6214404.1"/>
    </source>
</evidence>
<evidence type="ECO:0000259" key="4">
    <source>
        <dbReference type="PROSITE" id="PS50995"/>
    </source>
</evidence>
<dbReference type="GO" id="GO:0003677">
    <property type="term" value="F:DNA binding"/>
    <property type="evidence" value="ECO:0007669"/>
    <property type="project" value="UniProtKB-KW"/>
</dbReference>
<dbReference type="Proteomes" id="UP000579281">
    <property type="component" value="Unassembled WGS sequence"/>
</dbReference>
<evidence type="ECO:0000256" key="3">
    <source>
        <dbReference type="ARBA" id="ARBA00023163"/>
    </source>
</evidence>
<dbReference type="PROSITE" id="PS50995">
    <property type="entry name" value="HTH_MARR_2"/>
    <property type="match status" value="1"/>
</dbReference>
<accession>A0A841KKL1</accession>
<reference evidence="5 6" key="1">
    <citation type="submission" date="2020-08" db="EMBL/GenBank/DDBJ databases">
        <title>Genomic Encyclopedia of Type Strains, Phase IV (KMG-IV): sequencing the most valuable type-strain genomes for metagenomic binning, comparative biology and taxonomic classification.</title>
        <authorList>
            <person name="Goeker M."/>
        </authorList>
    </citation>
    <scope>NUCLEOTIDE SEQUENCE [LARGE SCALE GENOMIC DNA]</scope>
    <source>
        <strain evidence="5 6">DSM 103526</strain>
    </source>
</reference>
<name>A0A841KKL1_9FIRM</name>
<gene>
    <name evidence="5" type="ORF">HNQ80_000484</name>
</gene>
<dbReference type="SUPFAM" id="SSF46785">
    <property type="entry name" value="Winged helix' DNA-binding domain"/>
    <property type="match status" value="1"/>
</dbReference>
<feature type="domain" description="HTH marR-type" evidence="4">
    <location>
        <begin position="9"/>
        <end position="141"/>
    </location>
</feature>
<dbReference type="SMART" id="SM00347">
    <property type="entry name" value="HTH_MARR"/>
    <property type="match status" value="1"/>
</dbReference>
<comment type="caution">
    <text evidence="5">The sequence shown here is derived from an EMBL/GenBank/DDBJ whole genome shotgun (WGS) entry which is preliminary data.</text>
</comment>
<evidence type="ECO:0000256" key="1">
    <source>
        <dbReference type="ARBA" id="ARBA00023015"/>
    </source>
</evidence>
<proteinExistence type="predicted"/>
<protein>
    <submittedName>
        <fullName evidence="5">DNA-binding MarR family transcriptional regulator</fullName>
    </submittedName>
</protein>
<dbReference type="Pfam" id="PF01047">
    <property type="entry name" value="MarR"/>
    <property type="match status" value="1"/>
</dbReference>
<dbReference type="InterPro" id="IPR036390">
    <property type="entry name" value="WH_DNA-bd_sf"/>
</dbReference>
<dbReference type="PROSITE" id="PS01117">
    <property type="entry name" value="HTH_MARR_1"/>
    <property type="match status" value="1"/>
</dbReference>
<dbReference type="Gene3D" id="1.10.10.10">
    <property type="entry name" value="Winged helix-like DNA-binding domain superfamily/Winged helix DNA-binding domain"/>
    <property type="match status" value="1"/>
</dbReference>
<dbReference type="AlphaFoldDB" id="A0A841KKL1"/>
<dbReference type="GO" id="GO:0006950">
    <property type="term" value="P:response to stress"/>
    <property type="evidence" value="ECO:0007669"/>
    <property type="project" value="TreeGrafter"/>
</dbReference>
<dbReference type="PANTHER" id="PTHR33164">
    <property type="entry name" value="TRANSCRIPTIONAL REGULATOR, MARR FAMILY"/>
    <property type="match status" value="1"/>
</dbReference>
<keyword evidence="6" id="KW-1185">Reference proteome</keyword>
<dbReference type="PRINTS" id="PR00598">
    <property type="entry name" value="HTHMARR"/>
</dbReference>